<keyword evidence="3" id="KW-1185">Reference proteome</keyword>
<evidence type="ECO:0000256" key="1">
    <source>
        <dbReference type="SAM" id="SignalP"/>
    </source>
</evidence>
<protein>
    <submittedName>
        <fullName evidence="2">Expressed protein</fullName>
    </submittedName>
</protein>
<accession>A0AAV0AME0</accession>
<dbReference type="AlphaFoldDB" id="A0AAV0AME0"/>
<evidence type="ECO:0000313" key="2">
    <source>
        <dbReference type="EMBL" id="CAH7668233.1"/>
    </source>
</evidence>
<feature type="chain" id="PRO_5043448902" evidence="1">
    <location>
        <begin position="29"/>
        <end position="305"/>
    </location>
</feature>
<gene>
    <name evidence="2" type="ORF">PPACK8108_LOCUS2709</name>
</gene>
<feature type="signal peptide" evidence="1">
    <location>
        <begin position="1"/>
        <end position="28"/>
    </location>
</feature>
<reference evidence="2" key="1">
    <citation type="submission" date="2022-06" db="EMBL/GenBank/DDBJ databases">
        <authorList>
            <consortium name="SYNGENTA / RWTH Aachen University"/>
        </authorList>
    </citation>
    <scope>NUCLEOTIDE SEQUENCE</scope>
</reference>
<organism evidence="2 3">
    <name type="scientific">Phakopsora pachyrhizi</name>
    <name type="common">Asian soybean rust disease fungus</name>
    <dbReference type="NCBI Taxonomy" id="170000"/>
    <lineage>
        <taxon>Eukaryota</taxon>
        <taxon>Fungi</taxon>
        <taxon>Dikarya</taxon>
        <taxon>Basidiomycota</taxon>
        <taxon>Pucciniomycotina</taxon>
        <taxon>Pucciniomycetes</taxon>
        <taxon>Pucciniales</taxon>
        <taxon>Phakopsoraceae</taxon>
        <taxon>Phakopsora</taxon>
    </lineage>
</organism>
<proteinExistence type="predicted"/>
<dbReference type="EMBL" id="CALTRL010000450">
    <property type="protein sequence ID" value="CAH7668233.1"/>
    <property type="molecule type" value="Genomic_DNA"/>
</dbReference>
<keyword evidence="1" id="KW-0732">Signal</keyword>
<evidence type="ECO:0000313" key="3">
    <source>
        <dbReference type="Proteomes" id="UP001153365"/>
    </source>
</evidence>
<sequence>MTVSVKKKVSFSWISLLLLILLLQSSGAIEAPEDFQWSKIFEEASKIDGKAPLTNVWNLFGDDPIKQHELELNHQIREGPPMVNFYRQYSPRVHQTDPQSSSLHQPNIESRFSSGANEERENTGFGYLGSNSGPMGANNDMYSLEHPHMAKNLQFTSLGDHLHNNFNENFNHIIGGTHPEQRFPTLPELSAGLYHDPEQDKHLHISSIQGNNDYQLYDNCVGKIQNKNLNALDSIHNYQNYDTNLQYDRSTELDKIYANLFSQDYGIYHNQKIGNAENRNHYNGGQNTQDNIKNLRKKSIMLGKL</sequence>
<comment type="caution">
    <text evidence="2">The sequence shown here is derived from an EMBL/GenBank/DDBJ whole genome shotgun (WGS) entry which is preliminary data.</text>
</comment>
<name>A0AAV0AME0_PHAPC</name>
<dbReference type="Proteomes" id="UP001153365">
    <property type="component" value="Unassembled WGS sequence"/>
</dbReference>